<dbReference type="RefSeq" id="WP_255853189.1">
    <property type="nucleotide sequence ID" value="NZ_CP073347.1"/>
</dbReference>
<proteinExistence type="predicted"/>
<evidence type="ECO:0000313" key="1">
    <source>
        <dbReference type="EMBL" id="UTW11153.1"/>
    </source>
</evidence>
<evidence type="ECO:0000313" key="2">
    <source>
        <dbReference type="Proteomes" id="UP001058461"/>
    </source>
</evidence>
<accession>A0ABY5HFX8</accession>
<gene>
    <name evidence="1" type="ORF">KDW95_18045</name>
</gene>
<reference evidence="1" key="1">
    <citation type="submission" date="2021-04" db="EMBL/GenBank/DDBJ databases">
        <title>Oceanospirillales bacteria with DddD are important DMSP degraders in coastal seawater.</title>
        <authorList>
            <person name="Liu J."/>
        </authorList>
    </citation>
    <scope>NUCLEOTIDE SEQUENCE</scope>
    <source>
        <strain evidence="1">D13-1</strain>
    </source>
</reference>
<protein>
    <submittedName>
        <fullName evidence="1">DUF3461 family protein</fullName>
    </submittedName>
</protein>
<organism evidence="1 2">
    <name type="scientific">Marinobacterium rhizophilum</name>
    <dbReference type="NCBI Taxonomy" id="420402"/>
    <lineage>
        <taxon>Bacteria</taxon>
        <taxon>Pseudomonadati</taxon>
        <taxon>Pseudomonadota</taxon>
        <taxon>Gammaproteobacteria</taxon>
        <taxon>Oceanospirillales</taxon>
        <taxon>Oceanospirillaceae</taxon>
        <taxon>Marinobacterium</taxon>
    </lineage>
</organism>
<dbReference type="Proteomes" id="UP001058461">
    <property type="component" value="Chromosome"/>
</dbReference>
<sequence length="131" mass="15142">MSDYPTLEEMGITSFEDISKYSLRRQSDADVLKIYYKRPKGSLLSRSKKFTFAHPRKSIPLQFRSGEKWDSLKDSSPRLQSAVAELKKLTAEPAALPPEDLKARFLEDLNHLETVVNSKIDELRRQIENMK</sequence>
<keyword evidence="2" id="KW-1185">Reference proteome</keyword>
<dbReference type="InterPro" id="IPR020911">
    <property type="entry name" value="UPF0325"/>
</dbReference>
<dbReference type="EMBL" id="CP073347">
    <property type="protein sequence ID" value="UTW11153.1"/>
    <property type="molecule type" value="Genomic_DNA"/>
</dbReference>
<name>A0ABY5HFX8_9GAMM</name>
<dbReference type="Pfam" id="PF11944">
    <property type="entry name" value="DUF3461"/>
    <property type="match status" value="1"/>
</dbReference>